<dbReference type="EC" id="4.2.1.33" evidence="6"/>
<evidence type="ECO:0000256" key="10">
    <source>
        <dbReference type="ARBA" id="ARBA00023304"/>
    </source>
</evidence>
<comment type="pathway">
    <text evidence="3">Amino-acid biosynthesis; L-leucine biosynthesis; L-leucine from 3-methyl-2-oxobutanoate: step 2/4.</text>
</comment>
<accession>A0AA87W4Q9</accession>
<comment type="subunit">
    <text evidence="5">Heterodimer of LeuC and LeuD.</text>
</comment>
<dbReference type="GO" id="GO:0009098">
    <property type="term" value="P:L-leucine biosynthetic process"/>
    <property type="evidence" value="ECO:0007669"/>
    <property type="project" value="UniProtKB-KW"/>
</dbReference>
<evidence type="ECO:0000256" key="6">
    <source>
        <dbReference type="ARBA" id="ARBA00011998"/>
    </source>
</evidence>
<evidence type="ECO:0000256" key="3">
    <source>
        <dbReference type="ARBA" id="ARBA00004729"/>
    </source>
</evidence>
<dbReference type="PANTHER" id="PTHR43345">
    <property type="entry name" value="3-ISOPROPYLMALATE DEHYDRATASE SMALL SUBUNIT 2-RELATED-RELATED"/>
    <property type="match status" value="1"/>
</dbReference>
<comment type="similarity">
    <text evidence="4">Belongs to the LeuD family. LeuD type 1 subfamily.</text>
</comment>
<keyword evidence="10" id="KW-0100">Branched-chain amino acid biosynthesis</keyword>
<proteinExistence type="inferred from homology"/>
<protein>
    <recommendedName>
        <fullName evidence="6">3-isopropylmalate dehydratase</fullName>
        <ecNumber evidence="6">4.2.1.33</ecNumber>
    </recommendedName>
</protein>
<dbReference type="PANTHER" id="PTHR43345:SF5">
    <property type="entry name" value="3-ISOPROPYLMALATE DEHYDRATASE SMALL SUBUNIT"/>
    <property type="match status" value="1"/>
</dbReference>
<reference evidence="12" key="1">
    <citation type="journal article" date="2014" name="Int. J. Syst. Evol. Microbiol.">
        <title>Complete genome sequence of Corynebacterium casei LMG S-19264T (=DSM 44701T), isolated from a smear-ripened cheese.</title>
        <authorList>
            <consortium name="US DOE Joint Genome Institute (JGI-PGF)"/>
            <person name="Walter F."/>
            <person name="Albersmeier A."/>
            <person name="Kalinowski J."/>
            <person name="Ruckert C."/>
        </authorList>
    </citation>
    <scope>NUCLEOTIDE SEQUENCE</scope>
    <source>
        <strain evidence="12">CGMCC 1.15034</strain>
    </source>
</reference>
<keyword evidence="7" id="KW-0432">Leucine biosynthesis</keyword>
<dbReference type="Proteomes" id="UP000625079">
    <property type="component" value="Unassembled WGS sequence"/>
</dbReference>
<evidence type="ECO:0000259" key="11">
    <source>
        <dbReference type="Pfam" id="PF00694"/>
    </source>
</evidence>
<comment type="caution">
    <text evidence="12">The sequence shown here is derived from an EMBL/GenBank/DDBJ whole genome shotgun (WGS) entry which is preliminary data.</text>
</comment>
<comment type="catalytic activity">
    <reaction evidence="1">
        <text>(2R,3S)-3-isopropylmalate = (2S)-2-isopropylmalate</text>
        <dbReference type="Rhea" id="RHEA:32287"/>
        <dbReference type="ChEBI" id="CHEBI:1178"/>
        <dbReference type="ChEBI" id="CHEBI:35121"/>
        <dbReference type="EC" id="4.2.1.33"/>
    </reaction>
</comment>
<dbReference type="GO" id="GO:0003861">
    <property type="term" value="F:3-isopropylmalate dehydratase activity"/>
    <property type="evidence" value="ECO:0007669"/>
    <property type="project" value="UniProtKB-EC"/>
</dbReference>
<keyword evidence="9" id="KW-0456">Lyase</keyword>
<name>A0AA87W4Q9_9BRAD</name>
<dbReference type="InterPro" id="IPR050075">
    <property type="entry name" value="LeuD"/>
</dbReference>
<feature type="domain" description="Aconitase A/isopropylmalate dehydratase small subunit swivel" evidence="11">
    <location>
        <begin position="1"/>
        <end position="100"/>
    </location>
</feature>
<dbReference type="SUPFAM" id="SSF52016">
    <property type="entry name" value="LeuD/IlvD-like"/>
    <property type="match status" value="1"/>
</dbReference>
<gene>
    <name evidence="12" type="ORF">GCM10010987_35590</name>
</gene>
<dbReference type="InterPro" id="IPR015928">
    <property type="entry name" value="Aconitase/3IPM_dehydase_swvl"/>
</dbReference>
<evidence type="ECO:0000313" key="13">
    <source>
        <dbReference type="Proteomes" id="UP000625079"/>
    </source>
</evidence>
<evidence type="ECO:0000313" key="12">
    <source>
        <dbReference type="EMBL" id="GGI25681.1"/>
    </source>
</evidence>
<dbReference type="AlphaFoldDB" id="A0AA87W4Q9"/>
<organism evidence="12 13">
    <name type="scientific">Bradyrhizobium guangdongense</name>
    <dbReference type="NCBI Taxonomy" id="1325090"/>
    <lineage>
        <taxon>Bacteria</taxon>
        <taxon>Pseudomonadati</taxon>
        <taxon>Pseudomonadota</taxon>
        <taxon>Alphaproteobacteria</taxon>
        <taxon>Hyphomicrobiales</taxon>
        <taxon>Nitrobacteraceae</taxon>
        <taxon>Bradyrhizobium</taxon>
    </lineage>
</organism>
<reference evidence="12" key="2">
    <citation type="submission" date="2022-12" db="EMBL/GenBank/DDBJ databases">
        <authorList>
            <person name="Sun Q."/>
            <person name="Zhou Y."/>
        </authorList>
    </citation>
    <scope>NUCLEOTIDE SEQUENCE</scope>
    <source>
        <strain evidence="12">CGMCC 1.15034</strain>
    </source>
</reference>
<dbReference type="InterPro" id="IPR000573">
    <property type="entry name" value="AconitaseA/IPMdHydase_ssu_swvl"/>
</dbReference>
<evidence type="ECO:0000256" key="9">
    <source>
        <dbReference type="ARBA" id="ARBA00023239"/>
    </source>
</evidence>
<evidence type="ECO:0000256" key="7">
    <source>
        <dbReference type="ARBA" id="ARBA00022430"/>
    </source>
</evidence>
<comment type="function">
    <text evidence="2">Catalyzes the isomerization between 2-isopropylmalate and 3-isopropylmalate, via the formation of 2-isopropylmaleate.</text>
</comment>
<dbReference type="EMBL" id="BMHC01000007">
    <property type="protein sequence ID" value="GGI25681.1"/>
    <property type="molecule type" value="Genomic_DNA"/>
</dbReference>
<evidence type="ECO:0000256" key="8">
    <source>
        <dbReference type="ARBA" id="ARBA00022605"/>
    </source>
</evidence>
<dbReference type="Pfam" id="PF00694">
    <property type="entry name" value="Aconitase_C"/>
    <property type="match status" value="1"/>
</dbReference>
<evidence type="ECO:0000256" key="5">
    <source>
        <dbReference type="ARBA" id="ARBA00011271"/>
    </source>
</evidence>
<evidence type="ECO:0000256" key="2">
    <source>
        <dbReference type="ARBA" id="ARBA00002695"/>
    </source>
</evidence>
<evidence type="ECO:0000256" key="1">
    <source>
        <dbReference type="ARBA" id="ARBA00000491"/>
    </source>
</evidence>
<keyword evidence="8" id="KW-0028">Amino-acid biosynthesis</keyword>
<evidence type="ECO:0000256" key="4">
    <source>
        <dbReference type="ARBA" id="ARBA00009845"/>
    </source>
</evidence>
<sequence>MEKFVTLEGVAAVLADPNIDTDAIIPARFMRSANANLGKALFANSRFQDDGSERADFVLNIPPFRSSSILVAGDNFGCGSSREAAVWALKQFGIRCVIARASGKYSSRTASRMAFFRSHCPKPTMSKS</sequence>
<dbReference type="Gene3D" id="3.20.19.10">
    <property type="entry name" value="Aconitase, domain 4"/>
    <property type="match status" value="1"/>
</dbReference>